<dbReference type="AlphaFoldDB" id="A0A5C5YFU9"/>
<dbReference type="InterPro" id="IPR039760">
    <property type="entry name" value="MOFRL_protein"/>
</dbReference>
<keyword evidence="3" id="KW-0560">Oxidoreductase</keyword>
<proteinExistence type="predicted"/>
<dbReference type="Pfam" id="PF13660">
    <property type="entry name" value="DUF4147"/>
    <property type="match status" value="1"/>
</dbReference>
<dbReference type="Gene3D" id="3.40.1480.10">
    <property type="entry name" value="MOFRL domain"/>
    <property type="match status" value="1"/>
</dbReference>
<dbReference type="EMBL" id="SJPK01000002">
    <property type="protein sequence ID" value="TWT74180.1"/>
    <property type="molecule type" value="Genomic_DNA"/>
</dbReference>
<dbReference type="InterPro" id="IPR007835">
    <property type="entry name" value="MOFRL"/>
</dbReference>
<dbReference type="EC" id="1.1.1.81" evidence="3"/>
<dbReference type="PANTHER" id="PTHR12227:SF0">
    <property type="entry name" value="GLYCERATE KINASE"/>
    <property type="match status" value="1"/>
</dbReference>
<dbReference type="Pfam" id="PF05161">
    <property type="entry name" value="MOFRL"/>
    <property type="match status" value="1"/>
</dbReference>
<accession>A0A5C5YFU9</accession>
<evidence type="ECO:0000313" key="3">
    <source>
        <dbReference type="EMBL" id="TWT74180.1"/>
    </source>
</evidence>
<reference evidence="3 4" key="1">
    <citation type="submission" date="2019-02" db="EMBL/GenBank/DDBJ databases">
        <title>Deep-cultivation of Planctomycetes and their phenomic and genomic characterization uncovers novel biology.</title>
        <authorList>
            <person name="Wiegand S."/>
            <person name="Jogler M."/>
            <person name="Boedeker C."/>
            <person name="Pinto D."/>
            <person name="Vollmers J."/>
            <person name="Rivas-Marin E."/>
            <person name="Kohn T."/>
            <person name="Peeters S.H."/>
            <person name="Heuer A."/>
            <person name="Rast P."/>
            <person name="Oberbeckmann S."/>
            <person name="Bunk B."/>
            <person name="Jeske O."/>
            <person name="Meyerdierks A."/>
            <person name="Storesund J.E."/>
            <person name="Kallscheuer N."/>
            <person name="Luecker S."/>
            <person name="Lage O.M."/>
            <person name="Pohl T."/>
            <person name="Merkel B.J."/>
            <person name="Hornburger P."/>
            <person name="Mueller R.-W."/>
            <person name="Bruemmer F."/>
            <person name="Labrenz M."/>
            <person name="Spormann A.M."/>
            <person name="Op Den Camp H."/>
            <person name="Overmann J."/>
            <person name="Amann R."/>
            <person name="Jetten M.S.M."/>
            <person name="Mascher T."/>
            <person name="Medema M.H."/>
            <person name="Devos D.P."/>
            <person name="Kaster A.-K."/>
            <person name="Ovreas L."/>
            <person name="Rohde M."/>
            <person name="Galperin M.Y."/>
            <person name="Jogler C."/>
        </authorList>
    </citation>
    <scope>NUCLEOTIDE SEQUENCE [LARGE SCALE GENOMIC DNA]</scope>
    <source>
        <strain evidence="3 4">CA85</strain>
    </source>
</reference>
<gene>
    <name evidence="3" type="primary">ttuD</name>
    <name evidence="3" type="ORF">CA85_10670</name>
</gene>
<dbReference type="InterPro" id="IPR038614">
    <property type="entry name" value="GK_N_sf"/>
</dbReference>
<dbReference type="OrthoDB" id="9766552at2"/>
<feature type="domain" description="MOFRL-associated" evidence="2">
    <location>
        <begin position="9"/>
        <end position="261"/>
    </location>
</feature>
<keyword evidence="4" id="KW-1185">Reference proteome</keyword>
<organism evidence="3 4">
    <name type="scientific">Allorhodopirellula solitaria</name>
    <dbReference type="NCBI Taxonomy" id="2527987"/>
    <lineage>
        <taxon>Bacteria</taxon>
        <taxon>Pseudomonadati</taxon>
        <taxon>Planctomycetota</taxon>
        <taxon>Planctomycetia</taxon>
        <taxon>Pirellulales</taxon>
        <taxon>Pirellulaceae</taxon>
        <taxon>Allorhodopirellula</taxon>
    </lineage>
</organism>
<dbReference type="GO" id="GO:0016618">
    <property type="term" value="F:hydroxypyruvate reductase [NAD(P)H] activity"/>
    <property type="evidence" value="ECO:0007669"/>
    <property type="project" value="UniProtKB-EC"/>
</dbReference>
<dbReference type="Proteomes" id="UP000318053">
    <property type="component" value="Unassembled WGS sequence"/>
</dbReference>
<dbReference type="RefSeq" id="WP_146390210.1">
    <property type="nucleotide sequence ID" value="NZ_SJPK01000002.1"/>
</dbReference>
<name>A0A5C5YFU9_9BACT</name>
<dbReference type="GO" id="GO:0005737">
    <property type="term" value="C:cytoplasm"/>
    <property type="evidence" value="ECO:0007669"/>
    <property type="project" value="TreeGrafter"/>
</dbReference>
<feature type="domain" description="MOFRL" evidence="1">
    <location>
        <begin position="337"/>
        <end position="451"/>
    </location>
</feature>
<sequence>MRDLRRDGTEIFQASIEAVRGDALIASAVSIDRHCLRLGPISVDRSTFDRVVVVGAGKASGAMAVGLVRALGRGRDGSNPCCEIAGQVNVPEGSAAVPSDIAWPADLALVAARPAAVNEPTPQAIAATEQILQHVRASGERDLIVVLISGGGSALLCQPVSGVSLDEKLAVTRHLSGSGADITQLNTVRKHLSEVKGNGLARAVKDAAMVTLVLSDVLGDPLDLIASGPTVPDRSTPDEALQVLAEFDPERQLPASIYRAIAASASKSKEPTFPIAVLGNNAVAVEAAGAAAVSLGYHAELHSAARSEGLADAVGRELAERTLSMLRVPHVDAQQNAWVSGGEPVVRLADAAVRGRGGRNQQLVLAAYQRLLDADLSDAEWQQLLVLSGGTDGEDGPTDAAGAFVDGGVHDRATRAGLAPDDFLRRNDAYTFFEQTGGLLVTGPTGTNVCDVRVALVKD</sequence>
<dbReference type="Gene3D" id="3.40.50.10180">
    <property type="entry name" value="Glycerate kinase, MOFRL-like N-terminal domain"/>
    <property type="match status" value="1"/>
</dbReference>
<dbReference type="InterPro" id="IPR037035">
    <property type="entry name" value="GK-like_C_sf"/>
</dbReference>
<evidence type="ECO:0000313" key="4">
    <source>
        <dbReference type="Proteomes" id="UP000318053"/>
    </source>
</evidence>
<dbReference type="GO" id="GO:0008887">
    <property type="term" value="F:glycerate kinase activity"/>
    <property type="evidence" value="ECO:0007669"/>
    <property type="project" value="InterPro"/>
</dbReference>
<evidence type="ECO:0000259" key="2">
    <source>
        <dbReference type="Pfam" id="PF13660"/>
    </source>
</evidence>
<keyword evidence="3" id="KW-0670">Pyruvate</keyword>
<evidence type="ECO:0000259" key="1">
    <source>
        <dbReference type="Pfam" id="PF05161"/>
    </source>
</evidence>
<dbReference type="PANTHER" id="PTHR12227">
    <property type="entry name" value="GLYCERATE KINASE"/>
    <property type="match status" value="1"/>
</dbReference>
<dbReference type="InterPro" id="IPR025286">
    <property type="entry name" value="MOFRL_assoc_dom"/>
</dbReference>
<dbReference type="SUPFAM" id="SSF82544">
    <property type="entry name" value="GckA/TtuD-like"/>
    <property type="match status" value="1"/>
</dbReference>
<protein>
    <submittedName>
        <fullName evidence="3">Putative hydroxypyruvate reductase</fullName>
        <ecNumber evidence="3">1.1.1.81</ecNumber>
    </submittedName>
</protein>
<comment type="caution">
    <text evidence="3">The sequence shown here is derived from an EMBL/GenBank/DDBJ whole genome shotgun (WGS) entry which is preliminary data.</text>
</comment>